<evidence type="ECO:0000259" key="2">
    <source>
        <dbReference type="Pfam" id="PF09350"/>
    </source>
</evidence>
<name>A0A143QN70_RHOFA</name>
<feature type="domain" description="DnaJ homologue subfamily C member 28 conserved" evidence="2">
    <location>
        <begin position="43"/>
        <end position="111"/>
    </location>
</feature>
<evidence type="ECO:0000313" key="3">
    <source>
        <dbReference type="EMBL" id="AMY24605.1"/>
    </source>
</evidence>
<gene>
    <name evidence="3" type="ORF">A3Q41_03314</name>
</gene>
<dbReference type="Proteomes" id="UP000076038">
    <property type="component" value="Chromosome"/>
</dbReference>
<proteinExistence type="predicted"/>
<evidence type="ECO:0000256" key="1">
    <source>
        <dbReference type="SAM" id="MobiDB-lite"/>
    </source>
</evidence>
<reference evidence="4" key="2">
    <citation type="submission" date="2016-04" db="EMBL/GenBank/DDBJ databases">
        <title>Complete Genome and Plasmid Sequences for Rhodococcus fascians D188 and Draft Sequences for Rhodococcus spp. Isolates PBTS 1 and PBTS 2.</title>
        <authorList>
            <person name="Stamer R."/>
            <person name="Vereecke D."/>
            <person name="Zhang Y."/>
            <person name="Schilkey F."/>
            <person name="Devitt N."/>
            <person name="Randall J."/>
        </authorList>
    </citation>
    <scope>NUCLEOTIDE SEQUENCE [LARGE SCALE GENOMIC DNA]</scope>
    <source>
        <strain evidence="4">PBTS2</strain>
    </source>
</reference>
<reference evidence="3 4" key="1">
    <citation type="journal article" date="2016" name="Genome Announc.">
        <title>Complete Genome and Plasmid Sequences for Rhodococcus fascians D188 and Draft Sequences for Rhodococcus Isolates PBTS 1 and PBTS 2.</title>
        <authorList>
            <person name="Stamler R.A."/>
            <person name="Vereecke D."/>
            <person name="Zhang Y."/>
            <person name="Schilkey F."/>
            <person name="Devitt N."/>
            <person name="Randall J.J."/>
        </authorList>
    </citation>
    <scope>NUCLEOTIDE SEQUENCE [LARGE SCALE GENOMIC DNA]</scope>
    <source>
        <strain evidence="3 4">PBTS2</strain>
    </source>
</reference>
<evidence type="ECO:0000313" key="4">
    <source>
        <dbReference type="Proteomes" id="UP000076038"/>
    </source>
</evidence>
<dbReference type="AlphaFoldDB" id="A0A143QN70"/>
<keyword evidence="4" id="KW-1185">Reference proteome</keyword>
<dbReference type="EMBL" id="CP015220">
    <property type="protein sequence ID" value="AMY24605.1"/>
    <property type="molecule type" value="Genomic_DNA"/>
</dbReference>
<dbReference type="PATRIC" id="fig|1653479.3.peg.3361"/>
<dbReference type="KEGG" id="rhs:A3Q41_03314"/>
<feature type="region of interest" description="Disordered" evidence="1">
    <location>
        <begin position="168"/>
        <end position="188"/>
    </location>
</feature>
<dbReference type="InterPro" id="IPR018961">
    <property type="entry name" value="DnaJ_homolog_subfam-C_membr-28"/>
</dbReference>
<protein>
    <recommendedName>
        <fullName evidence="2">DnaJ homologue subfamily C member 28 conserved domain-containing protein</fullName>
    </recommendedName>
</protein>
<sequence>MSPDPCRGSGLTRLGRTWRTRAAGSTVDGVTERKKPGVTFESWVDKQIREAQDAGAFEGLDGTGKPIPMGDSDDELWWVRGYLRRENLPVDALLPTALALRKEIERLPSTLIGLRREESVRDVLDELNARIVDWIRFPTPPIVPLGPVDVETWVSRWRTNRAEVDRLERQHDAESAVTSGRPSAADHDGGSWFARVRSRLSWWH</sequence>
<accession>A0A143QN70</accession>
<dbReference type="Pfam" id="PF09350">
    <property type="entry name" value="DJC28_CD"/>
    <property type="match status" value="1"/>
</dbReference>
<organism evidence="3 4">
    <name type="scientific">Rhodococcoides fascians</name>
    <name type="common">Rhodococcus fascians</name>
    <dbReference type="NCBI Taxonomy" id="1828"/>
    <lineage>
        <taxon>Bacteria</taxon>
        <taxon>Bacillati</taxon>
        <taxon>Actinomycetota</taxon>
        <taxon>Actinomycetes</taxon>
        <taxon>Mycobacteriales</taxon>
        <taxon>Nocardiaceae</taxon>
        <taxon>Rhodococcoides</taxon>
    </lineage>
</organism>